<evidence type="ECO:0000313" key="15">
    <source>
        <dbReference type="Proteomes" id="UP001569428"/>
    </source>
</evidence>
<dbReference type="InterPro" id="IPR029025">
    <property type="entry name" value="T3SS_substrate_exporter_C"/>
</dbReference>
<keyword evidence="9 13" id="KW-1133">Transmembrane helix</keyword>
<keyword evidence="14" id="KW-0969">Cilium</keyword>
<keyword evidence="8 13" id="KW-0653">Protein transport</keyword>
<evidence type="ECO:0000256" key="12">
    <source>
        <dbReference type="ARBA" id="ARBA00025078"/>
    </source>
</evidence>
<evidence type="ECO:0000256" key="3">
    <source>
        <dbReference type="ARBA" id="ARBA00021622"/>
    </source>
</evidence>
<name>A0ABV4NXB0_9GAMM</name>
<dbReference type="Gene3D" id="3.40.1690.10">
    <property type="entry name" value="secretion proteins EscU"/>
    <property type="match status" value="1"/>
</dbReference>
<dbReference type="NCBIfam" id="TIGR00328">
    <property type="entry name" value="flhB"/>
    <property type="match status" value="1"/>
</dbReference>
<accession>A0ABV4NXB0</accession>
<comment type="subcellular location">
    <subcellularLocation>
        <location evidence="1">Cell membrane</location>
        <topology evidence="1">Multi-pass membrane protein</topology>
    </subcellularLocation>
</comment>
<dbReference type="PANTHER" id="PTHR30531:SF12">
    <property type="entry name" value="FLAGELLAR BIOSYNTHETIC PROTEIN FLHB"/>
    <property type="match status" value="1"/>
</dbReference>
<keyword evidence="5 13" id="KW-1003">Cell membrane</keyword>
<keyword evidence="11 13" id="KW-1006">Bacterial flagellum protein export</keyword>
<dbReference type="InterPro" id="IPR006135">
    <property type="entry name" value="T3SS_substrate_exporter"/>
</dbReference>
<reference evidence="14 15" key="1">
    <citation type="submission" date="2024-08" db="EMBL/GenBank/DDBJ databases">
        <authorList>
            <person name="Ishaq N."/>
        </authorList>
    </citation>
    <scope>NUCLEOTIDE SEQUENCE [LARGE SCALE GENOMIC DNA]</scope>
    <source>
        <strain evidence="14 15">DSM 18651</strain>
    </source>
</reference>
<evidence type="ECO:0000313" key="14">
    <source>
        <dbReference type="EMBL" id="MFA0810758.1"/>
    </source>
</evidence>
<evidence type="ECO:0000256" key="4">
    <source>
        <dbReference type="ARBA" id="ARBA00022448"/>
    </source>
</evidence>
<organism evidence="14 15">
    <name type="scientific">Microbulbifer epialgicus</name>
    <dbReference type="NCBI Taxonomy" id="393907"/>
    <lineage>
        <taxon>Bacteria</taxon>
        <taxon>Pseudomonadati</taxon>
        <taxon>Pseudomonadota</taxon>
        <taxon>Gammaproteobacteria</taxon>
        <taxon>Cellvibrionales</taxon>
        <taxon>Microbulbiferaceae</taxon>
        <taxon>Microbulbifer</taxon>
    </lineage>
</organism>
<proteinExistence type="inferred from homology"/>
<evidence type="ECO:0000256" key="9">
    <source>
        <dbReference type="ARBA" id="ARBA00022989"/>
    </source>
</evidence>
<keyword evidence="4 13" id="KW-0813">Transport</keyword>
<evidence type="ECO:0000256" key="10">
    <source>
        <dbReference type="ARBA" id="ARBA00023136"/>
    </source>
</evidence>
<dbReference type="Proteomes" id="UP001569428">
    <property type="component" value="Unassembled WGS sequence"/>
</dbReference>
<comment type="similarity">
    <text evidence="2 13">Belongs to the type III secretion exporter family.</text>
</comment>
<evidence type="ECO:0000256" key="5">
    <source>
        <dbReference type="ARBA" id="ARBA00022475"/>
    </source>
</evidence>
<evidence type="ECO:0000256" key="2">
    <source>
        <dbReference type="ARBA" id="ARBA00010690"/>
    </source>
</evidence>
<dbReference type="RefSeq" id="WP_371838331.1">
    <property type="nucleotide sequence ID" value="NZ_JBGMEK010000011.1"/>
</dbReference>
<dbReference type="InterPro" id="IPR006136">
    <property type="entry name" value="FlhB"/>
</dbReference>
<dbReference type="Pfam" id="PF01312">
    <property type="entry name" value="Bac_export_2"/>
    <property type="match status" value="1"/>
</dbReference>
<keyword evidence="7 13" id="KW-1005">Bacterial flagellum biogenesis</keyword>
<keyword evidence="14" id="KW-0966">Cell projection</keyword>
<evidence type="ECO:0000256" key="11">
    <source>
        <dbReference type="ARBA" id="ARBA00023225"/>
    </source>
</evidence>
<sequence>MANNNSSSEKTEPASPFKLKEAKKRGQVAKSLEVISLFTLIGFLILIVGMGEILAGQLLDNLSGMLDFSEVASGSDENILGWAGLQVQRTIFVIVPIMLLAALFAALGNIIQTGFVFSGYPLKPSFDKLNPVNGFKKIFSLKTLFDLFKTLIKIAVLIGFLFFYIKSKLNSWLALANHDPSSALSVFISALVEVLAMLIPLIAAIALLDFLFSRKSFLKQMRMTKQEVKDEIKRRDGDPKVKQKIKELQQELRSKTTGLGSVPSADVIVTNPSHISVALKYHESSMLAPKVIAKGKGKTALLIRELARKHNIKIMQKPPLARALYKRTKVDDYIPVESYVPVAKLFGELREKRLPPIARDIKDQDALNA</sequence>
<gene>
    <name evidence="13 14" type="primary">flhB</name>
    <name evidence="14" type="ORF">ACCI49_07470</name>
</gene>
<evidence type="ECO:0000256" key="7">
    <source>
        <dbReference type="ARBA" id="ARBA00022795"/>
    </source>
</evidence>
<dbReference type="PANTHER" id="PTHR30531">
    <property type="entry name" value="FLAGELLAR BIOSYNTHETIC PROTEIN FLHB"/>
    <property type="match status" value="1"/>
</dbReference>
<comment type="function">
    <text evidence="12 13">Required for formation of the rod structure in the basal body of the flagellar apparatus. Together with FliI and FliH, may constitute the export apparatus of flagellin.</text>
</comment>
<keyword evidence="15" id="KW-1185">Reference proteome</keyword>
<keyword evidence="14" id="KW-0282">Flagellum</keyword>
<dbReference type="PRINTS" id="PR00950">
    <property type="entry name" value="TYPE3IMSPROT"/>
</dbReference>
<feature type="transmembrane region" description="Helical" evidence="13">
    <location>
        <begin position="34"/>
        <end position="59"/>
    </location>
</feature>
<dbReference type="SUPFAM" id="SSF160544">
    <property type="entry name" value="EscU C-terminal domain-like"/>
    <property type="match status" value="1"/>
</dbReference>
<protein>
    <recommendedName>
        <fullName evidence="3 13">Flagellar biosynthetic protein FlhB</fullName>
    </recommendedName>
</protein>
<feature type="transmembrane region" description="Helical" evidence="13">
    <location>
        <begin position="185"/>
        <end position="212"/>
    </location>
</feature>
<evidence type="ECO:0000256" key="6">
    <source>
        <dbReference type="ARBA" id="ARBA00022692"/>
    </source>
</evidence>
<evidence type="ECO:0000256" key="1">
    <source>
        <dbReference type="ARBA" id="ARBA00004651"/>
    </source>
</evidence>
<keyword evidence="10 13" id="KW-0472">Membrane</keyword>
<feature type="transmembrane region" description="Helical" evidence="13">
    <location>
        <begin position="91"/>
        <end position="122"/>
    </location>
</feature>
<evidence type="ECO:0000256" key="8">
    <source>
        <dbReference type="ARBA" id="ARBA00022927"/>
    </source>
</evidence>
<dbReference type="EMBL" id="JBGMEK010000011">
    <property type="protein sequence ID" value="MFA0810758.1"/>
    <property type="molecule type" value="Genomic_DNA"/>
</dbReference>
<feature type="transmembrane region" description="Helical" evidence="13">
    <location>
        <begin position="143"/>
        <end position="165"/>
    </location>
</feature>
<keyword evidence="6 13" id="KW-0812">Transmembrane</keyword>
<comment type="caution">
    <text evidence="14">The sequence shown here is derived from an EMBL/GenBank/DDBJ whole genome shotgun (WGS) entry which is preliminary data.</text>
</comment>
<evidence type="ECO:0000256" key="13">
    <source>
        <dbReference type="RuleBase" id="RU364091"/>
    </source>
</evidence>